<evidence type="ECO:0000313" key="3">
    <source>
        <dbReference type="Proteomes" id="UP000718281"/>
    </source>
</evidence>
<comment type="caution">
    <text evidence="1">The sequence shown here is derived from an EMBL/GenBank/DDBJ whole genome shotgun (WGS) entry which is preliminary data.</text>
</comment>
<dbReference type="EMBL" id="JADIXZ010000009">
    <property type="protein sequence ID" value="MBK6302266.1"/>
    <property type="molecule type" value="Genomic_DNA"/>
</dbReference>
<gene>
    <name evidence="1" type="ORF">IPF40_14960</name>
    <name evidence="2" type="ORF">IPP00_07630</name>
</gene>
<accession>A0A934X6R7</accession>
<protein>
    <submittedName>
        <fullName evidence="1">Uncharacterized protein</fullName>
    </submittedName>
</protein>
<evidence type="ECO:0000313" key="2">
    <source>
        <dbReference type="EMBL" id="MBL0003857.1"/>
    </source>
</evidence>
<evidence type="ECO:0000313" key="1">
    <source>
        <dbReference type="EMBL" id="MBK6302266.1"/>
    </source>
</evidence>
<name>A0A934X6R7_9MICO</name>
<dbReference type="AlphaFoldDB" id="A0A934X6R7"/>
<organism evidence="1 3">
    <name type="scientific">Candidatus Phosphoribacter hodrii</name>
    <dbReference type="NCBI Taxonomy" id="2953743"/>
    <lineage>
        <taxon>Bacteria</taxon>
        <taxon>Bacillati</taxon>
        <taxon>Actinomycetota</taxon>
        <taxon>Actinomycetes</taxon>
        <taxon>Micrococcales</taxon>
        <taxon>Dermatophilaceae</taxon>
        <taxon>Candidatus Phosphoribacter</taxon>
    </lineage>
</organism>
<reference evidence="1 3" key="1">
    <citation type="submission" date="2020-10" db="EMBL/GenBank/DDBJ databases">
        <title>Connecting structure to function with the recovery of over 1000 high-quality activated sludge metagenome-assembled genomes encoding full-length rRNA genes using long-read sequencing.</title>
        <authorList>
            <person name="Singleton C.M."/>
            <person name="Petriglieri F."/>
            <person name="Kristensen J.M."/>
            <person name="Kirkegaard R.H."/>
            <person name="Michaelsen T.Y."/>
            <person name="Andersen M.H."/>
            <person name="Karst S.M."/>
            <person name="Dueholm M.S."/>
            <person name="Nielsen P.H."/>
            <person name="Albertsen M."/>
        </authorList>
    </citation>
    <scope>NUCLEOTIDE SEQUENCE [LARGE SCALE GENOMIC DNA]</scope>
    <source>
        <strain evidence="1">AalE_18-Q3-R2-46_BAT3C.188</strain>
        <strain evidence="2">Ribe_18-Q3-R11-54_MAXAC.001</strain>
    </source>
</reference>
<dbReference type="Proteomes" id="UP000718281">
    <property type="component" value="Unassembled WGS sequence"/>
</dbReference>
<sequence>MRPGRWRSAAGVVEWLDALPRSLVDQAAAFDTVTGTGFFSGSAAKHIEKRLGRLGVTVLARSSFLVSATPGPLADGELARAEAWGASLG</sequence>
<dbReference type="Proteomes" id="UP000886632">
    <property type="component" value="Unassembled WGS sequence"/>
</dbReference>
<dbReference type="EMBL" id="JADKGK010000016">
    <property type="protein sequence ID" value="MBL0003857.1"/>
    <property type="molecule type" value="Genomic_DNA"/>
</dbReference>
<proteinExistence type="predicted"/>